<evidence type="ECO:0000256" key="2">
    <source>
        <dbReference type="SAM" id="SignalP"/>
    </source>
</evidence>
<dbReference type="VEuPathDB" id="VectorBase:AATE007477"/>
<keyword evidence="2" id="KW-0732">Signal</keyword>
<protein>
    <submittedName>
        <fullName evidence="3">Uncharacterized protein</fullName>
    </submittedName>
</protein>
<proteinExistence type="predicted"/>
<reference evidence="4" key="1">
    <citation type="submission" date="2021-09" db="EMBL/GenBank/DDBJ databases">
        <authorList>
            <consortium name="Infravec"/>
            <person name="Campbell I L."/>
            <person name="Maslen G."/>
            <person name="Yates A."/>
        </authorList>
    </citation>
    <scope>NUCLEOTIDE SEQUENCE [LARGE SCALE GENOMIC DNA]</scope>
    <source>
        <strain evidence="4">Infravec2 EBRE</strain>
    </source>
</reference>
<dbReference type="Proteomes" id="UP000075880">
    <property type="component" value="Unassembled WGS sequence"/>
</dbReference>
<feature type="region of interest" description="Disordered" evidence="1">
    <location>
        <begin position="119"/>
        <end position="144"/>
    </location>
</feature>
<accession>A0A182IXN4</accession>
<feature type="signal peptide" evidence="2">
    <location>
        <begin position="1"/>
        <end position="17"/>
    </location>
</feature>
<sequence length="201" mass="21114">MMNLALVFCLVLTTAVAIPVPSSETGLGAALSSIAHSVVVVSEDTAQPSQSTAVQADEPSLQLQSANALPSLALIALTPEAHNVLAETEKIVYSNETDSKGVIKITVVTPTVIVDGEDTTEESTTEATEATTVRDEDEEAATESDVEVTTDSTEKVSMQSTTAVSVLTVIGIDQIDKEKEEEIKENIKEVEAMPVILTVGV</sequence>
<organism evidence="3">
    <name type="scientific">Anopheles atroparvus</name>
    <name type="common">European mosquito</name>
    <dbReference type="NCBI Taxonomy" id="41427"/>
    <lineage>
        <taxon>Eukaryota</taxon>
        <taxon>Metazoa</taxon>
        <taxon>Ecdysozoa</taxon>
        <taxon>Arthropoda</taxon>
        <taxon>Hexapoda</taxon>
        <taxon>Insecta</taxon>
        <taxon>Pterygota</taxon>
        <taxon>Neoptera</taxon>
        <taxon>Endopterygota</taxon>
        <taxon>Diptera</taxon>
        <taxon>Nematocera</taxon>
        <taxon>Culicoidea</taxon>
        <taxon>Culicidae</taxon>
        <taxon>Anophelinae</taxon>
        <taxon>Anopheles</taxon>
    </lineage>
</organism>
<dbReference type="EnsemblMetazoa" id="AATE007477-RA">
    <property type="protein sequence ID" value="AATE007477-PA.1"/>
    <property type="gene ID" value="AATE007477"/>
</dbReference>
<reference evidence="3" key="2">
    <citation type="submission" date="2022-08" db="UniProtKB">
        <authorList>
            <consortium name="EnsemblMetazoa"/>
        </authorList>
    </citation>
    <scope>IDENTIFICATION</scope>
    <source>
        <strain evidence="3">EBRO</strain>
    </source>
</reference>
<feature type="chain" id="PRO_5044550981" evidence="2">
    <location>
        <begin position="18"/>
        <end position="201"/>
    </location>
</feature>
<keyword evidence="4" id="KW-1185">Reference proteome</keyword>
<evidence type="ECO:0000256" key="1">
    <source>
        <dbReference type="SAM" id="MobiDB-lite"/>
    </source>
</evidence>
<dbReference type="OrthoDB" id="7744586at2759"/>
<evidence type="ECO:0000313" key="3">
    <source>
        <dbReference type="EnsemblMetazoa" id="AATE007477-PA.1"/>
    </source>
</evidence>
<evidence type="ECO:0000313" key="4">
    <source>
        <dbReference type="Proteomes" id="UP000075880"/>
    </source>
</evidence>
<feature type="compositionally biased region" description="Acidic residues" evidence="1">
    <location>
        <begin position="135"/>
        <end position="144"/>
    </location>
</feature>
<dbReference type="EnsemblMetazoa" id="ENSAATROPT009282">
    <property type="protein sequence ID" value="ENSAATROPP008398"/>
    <property type="gene ID" value="ENSAATROPG007559"/>
</dbReference>
<dbReference type="AlphaFoldDB" id="A0A182IXN4"/>
<name>A0A182IXN4_ANOAO</name>